<dbReference type="CDD" id="cd00159">
    <property type="entry name" value="RhoGAP"/>
    <property type="match status" value="1"/>
</dbReference>
<dbReference type="PROSITE" id="PS50238">
    <property type="entry name" value="RHOGAP"/>
    <property type="match status" value="1"/>
</dbReference>
<gene>
    <name evidence="4" type="ORF">E3P99_01613</name>
</gene>
<dbReference type="GO" id="GO:0007165">
    <property type="term" value="P:signal transduction"/>
    <property type="evidence" value="ECO:0007669"/>
    <property type="project" value="InterPro"/>
</dbReference>
<dbReference type="Pfam" id="PF00620">
    <property type="entry name" value="RhoGAP"/>
    <property type="match status" value="1"/>
</dbReference>
<evidence type="ECO:0000313" key="4">
    <source>
        <dbReference type="EMBL" id="TIA90326.1"/>
    </source>
</evidence>
<evidence type="ECO:0000256" key="1">
    <source>
        <dbReference type="SAM" id="Coils"/>
    </source>
</evidence>
<feature type="coiled-coil region" evidence="1">
    <location>
        <begin position="440"/>
        <end position="467"/>
    </location>
</feature>
<dbReference type="Proteomes" id="UP000310189">
    <property type="component" value="Unassembled WGS sequence"/>
</dbReference>
<dbReference type="InterPro" id="IPR001279">
    <property type="entry name" value="Metallo-B-lactamas"/>
</dbReference>
<dbReference type="Gene3D" id="1.20.1270.60">
    <property type="entry name" value="Arfaptin homology (AH) domain/BAR domain"/>
    <property type="match status" value="1"/>
</dbReference>
<dbReference type="InterPro" id="IPR036866">
    <property type="entry name" value="RibonucZ/Hydroxyglut_hydro"/>
</dbReference>
<dbReference type="Gene3D" id="3.60.15.10">
    <property type="entry name" value="Ribonuclease Z/Hydroxyacylglutathione hydrolase-like"/>
    <property type="match status" value="1"/>
</dbReference>
<dbReference type="OrthoDB" id="79452at2759"/>
<organism evidence="4 5">
    <name type="scientific">Wallemia hederae</name>
    <dbReference type="NCBI Taxonomy" id="1540922"/>
    <lineage>
        <taxon>Eukaryota</taxon>
        <taxon>Fungi</taxon>
        <taxon>Dikarya</taxon>
        <taxon>Basidiomycota</taxon>
        <taxon>Wallemiomycotina</taxon>
        <taxon>Wallemiomycetes</taxon>
        <taxon>Wallemiales</taxon>
        <taxon>Wallemiaceae</taxon>
        <taxon>Wallemia</taxon>
    </lineage>
</organism>
<dbReference type="Pfam" id="PF12706">
    <property type="entry name" value="Lactamase_B_2"/>
    <property type="match status" value="1"/>
</dbReference>
<dbReference type="InterPro" id="IPR000198">
    <property type="entry name" value="RhoGAP_dom"/>
</dbReference>
<proteinExistence type="predicted"/>
<name>A0A4T0FTR2_9BASI</name>
<feature type="compositionally biased region" description="Basic and acidic residues" evidence="2">
    <location>
        <begin position="535"/>
        <end position="544"/>
    </location>
</feature>
<dbReference type="PANTHER" id="PTHR42663">
    <property type="entry name" value="HYDROLASE C777.06C-RELATED-RELATED"/>
    <property type="match status" value="1"/>
</dbReference>
<dbReference type="InterPro" id="IPR027267">
    <property type="entry name" value="AH/BAR_dom_sf"/>
</dbReference>
<dbReference type="SMART" id="SM00324">
    <property type="entry name" value="RhoGAP"/>
    <property type="match status" value="1"/>
</dbReference>
<feature type="region of interest" description="Disordered" evidence="2">
    <location>
        <begin position="890"/>
        <end position="1115"/>
    </location>
</feature>
<feature type="compositionally biased region" description="Low complexity" evidence="2">
    <location>
        <begin position="974"/>
        <end position="983"/>
    </location>
</feature>
<dbReference type="CDD" id="cd16279">
    <property type="entry name" value="metallo-hydrolase-like_MBL-fold"/>
    <property type="match status" value="1"/>
</dbReference>
<dbReference type="Pfam" id="PF00611">
    <property type="entry name" value="FCH"/>
    <property type="match status" value="1"/>
</dbReference>
<feature type="compositionally biased region" description="Polar residues" evidence="2">
    <location>
        <begin position="1104"/>
        <end position="1115"/>
    </location>
</feature>
<feature type="compositionally biased region" description="Polar residues" evidence="2">
    <location>
        <begin position="941"/>
        <end position="961"/>
    </location>
</feature>
<feature type="compositionally biased region" description="Polar residues" evidence="2">
    <location>
        <begin position="905"/>
        <end position="915"/>
    </location>
</feature>
<dbReference type="SUPFAM" id="SSF48350">
    <property type="entry name" value="GTPase activation domain, GAP"/>
    <property type="match status" value="1"/>
</dbReference>
<feature type="region of interest" description="Disordered" evidence="2">
    <location>
        <begin position="469"/>
        <end position="501"/>
    </location>
</feature>
<evidence type="ECO:0000256" key="2">
    <source>
        <dbReference type="SAM" id="MobiDB-lite"/>
    </source>
</evidence>
<dbReference type="PANTHER" id="PTHR42663:SF6">
    <property type="entry name" value="HYDROLASE C777.06C-RELATED"/>
    <property type="match status" value="1"/>
</dbReference>
<dbReference type="SUPFAM" id="SSF56281">
    <property type="entry name" value="Metallo-hydrolase/oxidoreductase"/>
    <property type="match status" value="1"/>
</dbReference>
<dbReference type="EMBL" id="SPNW01000020">
    <property type="protein sequence ID" value="TIA90326.1"/>
    <property type="molecule type" value="Genomic_DNA"/>
</dbReference>
<comment type="caution">
    <text evidence="4">The sequence shown here is derived from an EMBL/GenBank/DDBJ whole genome shotgun (WGS) entry which is preliminary data.</text>
</comment>
<dbReference type="Gene3D" id="1.10.555.10">
    <property type="entry name" value="Rho GTPase activation protein"/>
    <property type="match status" value="1"/>
</dbReference>
<dbReference type="AlphaFoldDB" id="A0A4T0FTR2"/>
<dbReference type="InterPro" id="IPR008936">
    <property type="entry name" value="Rho_GTPase_activation_prot"/>
</dbReference>
<dbReference type="SUPFAM" id="SSF103657">
    <property type="entry name" value="BAR/IMD domain-like"/>
    <property type="match status" value="1"/>
</dbReference>
<dbReference type="InterPro" id="IPR001060">
    <property type="entry name" value="FCH_dom"/>
</dbReference>
<feature type="region of interest" description="Disordered" evidence="2">
    <location>
        <begin position="529"/>
        <end position="555"/>
    </location>
</feature>
<accession>A0A4T0FTR2</accession>
<keyword evidence="5" id="KW-1185">Reference proteome</keyword>
<reference evidence="4 5" key="1">
    <citation type="submission" date="2019-03" db="EMBL/GenBank/DDBJ databases">
        <title>Sequencing 23 genomes of Wallemia ichthyophaga.</title>
        <authorList>
            <person name="Gostincar C."/>
        </authorList>
    </citation>
    <scope>NUCLEOTIDE SEQUENCE [LARGE SCALE GENOMIC DNA]</scope>
    <source>
        <strain evidence="4 5">EXF-5753</strain>
    </source>
</reference>
<sequence length="1115" mass="124907">MSLSSKLFLLNVILSIDDTHHQREDTRQMLPETDRDAQFEFMFVGTGTSSAVPILPCITDPEQRCKTCLSSAEEDTRGNTSAVVQAKAGDGAMKTILIDCGKTFYRDSLKHFPKRGLRKIDGLLLTHGHADAMYGLDDLRSWTMRSIQDCIHVYTNQATFDTVSNVFPYMVDSSKASGGGDVPAFQWHIITPGEQFDVAGVPVVAADVEHGLASPKNTTGDRSPFLCLSFIFPPFAIYMADVSGIPEETYKIIENAFRDRKPSILALDCLKTAPHLSHFGLAQSLEATDRINAQKTLQQRASSGSQVQELGLLSLFAFKAKELNESYVQFFNERIALETQYIQGLDRLHESAQKIDYDLDTKYNMTTLRHVWKEVRDGLDRERQVRESFKMAIEHDVVDPLTVFKDTHERTRRRVKEDIRSSSADYNDYRERVMKYKKSYEKKYSELETHQRQIAAVEAQARLLQNTIQPTQSHSSTLSEDATVANSSRPMSPESSATQSTGKEMLNAFKTKDWANGKRHLNSFFKNIGAGAGSDSDRDSKLIEDPSSIQSGPKPSAIKIAKAKREVEEADGTYRQAVFHLESLRLQRERLQGAAFVSLSEFIEALSGQMRERLTCYTEHHIDVVKKHDVVSQFVRKTVDQINPEKDLAQFKSTLPADPASLGIPPRYLYVDHFGESFELVFGVKLSDLAMTCGTGEHPPRVVSQAIDTLNKKGVKTEGLYRISPRQAAVTDVVRRIEKDYSSFELTSSDEPHTIAGVLKLYLRQLPEPLFRCSLAERVQHTESRQKQFAESFPLLKAKIRKLSPLAVNTLRLVVEHLALVAHYERYNKMNASSLAIVFQPVLMGDISIEELQGMSAEDALKMQHAASKDKTMEDLILYYKTIFDNEPLTWAPPPRSDSSDLKRSQTLASSVSEASKTKYAVGSPLQRNEAAQAPDMSAMRASTQGFSSSDFAPRTASNGIREQFQVLGRRASQMRSSPSNRTSSRRKSQSSEHERSPDASQSPQPKTPDSANGSASGKSNHRYHISESILPYSRENSTPSQRKFSFRRHRNSSNQSSKSQANDHSQRSTPQGAGYESDQRHQPASEELLDSNSIIEAYEASPEKTNISLPPTEH</sequence>
<feature type="domain" description="Rho-GAP" evidence="3">
    <location>
        <begin position="684"/>
        <end position="884"/>
    </location>
</feature>
<keyword evidence="1" id="KW-0175">Coiled coil</keyword>
<protein>
    <recommendedName>
        <fullName evidence="3">Rho-GAP domain-containing protein</fullName>
    </recommendedName>
</protein>
<feature type="compositionally biased region" description="Polar residues" evidence="2">
    <location>
        <begin position="999"/>
        <end position="1019"/>
    </location>
</feature>
<evidence type="ECO:0000313" key="5">
    <source>
        <dbReference type="Proteomes" id="UP000310189"/>
    </source>
</evidence>
<evidence type="ECO:0000259" key="3">
    <source>
        <dbReference type="PROSITE" id="PS50238"/>
    </source>
</evidence>